<dbReference type="InterPro" id="IPR001264">
    <property type="entry name" value="Glyco_trans_51"/>
</dbReference>
<keyword evidence="9" id="KW-0511">Multifunctional enzyme</keyword>
<dbReference type="InterPro" id="IPR009647">
    <property type="entry name" value="PBP_C"/>
</dbReference>
<keyword evidence="5" id="KW-0645">Protease</keyword>
<evidence type="ECO:0000256" key="5">
    <source>
        <dbReference type="ARBA" id="ARBA00022670"/>
    </source>
</evidence>
<keyword evidence="4" id="KW-0121">Carboxypeptidase</keyword>
<dbReference type="Gene3D" id="1.10.3810.10">
    <property type="entry name" value="Biosynthetic peptidoglycan transglycosylase-like"/>
    <property type="match status" value="1"/>
</dbReference>
<dbReference type="Pfam" id="PF00912">
    <property type="entry name" value="Transgly"/>
    <property type="match status" value="1"/>
</dbReference>
<dbReference type="GO" id="GO:0008955">
    <property type="term" value="F:peptidoglycan glycosyltransferase activity"/>
    <property type="evidence" value="ECO:0007669"/>
    <property type="project" value="UniProtKB-EC"/>
</dbReference>
<proteinExistence type="inferred from homology"/>
<evidence type="ECO:0000256" key="6">
    <source>
        <dbReference type="ARBA" id="ARBA00022676"/>
    </source>
</evidence>
<dbReference type="UniPathway" id="UPA00219"/>
<evidence type="ECO:0000313" key="15">
    <source>
        <dbReference type="EMBL" id="TRW16912.1"/>
    </source>
</evidence>
<gene>
    <name evidence="15" type="primary">pbpC</name>
    <name evidence="15" type="ORF">FMM06_01505</name>
</gene>
<dbReference type="PANTHER" id="PTHR32282">
    <property type="entry name" value="BINDING PROTEIN TRANSPEPTIDASE, PUTATIVE-RELATED"/>
    <property type="match status" value="1"/>
</dbReference>
<dbReference type="EC" id="2.4.99.28" evidence="10"/>
<evidence type="ECO:0000259" key="13">
    <source>
        <dbReference type="Pfam" id="PF00912"/>
    </source>
</evidence>
<dbReference type="InterPro" id="IPR023346">
    <property type="entry name" value="Lysozyme-like_dom_sf"/>
</dbReference>
<evidence type="ECO:0000256" key="4">
    <source>
        <dbReference type="ARBA" id="ARBA00022645"/>
    </source>
</evidence>
<evidence type="ECO:0000313" key="16">
    <source>
        <dbReference type="Proteomes" id="UP000317894"/>
    </source>
</evidence>
<comment type="catalytic activity">
    <reaction evidence="11">
        <text>[GlcNAc-(1-&gt;4)-Mur2Ac(oyl-L-Ala-gamma-D-Glu-L-Lys-D-Ala-D-Ala)](n)-di-trans,octa-cis-undecaprenyl diphosphate + beta-D-GlcNAc-(1-&gt;4)-Mur2Ac(oyl-L-Ala-gamma-D-Glu-L-Lys-D-Ala-D-Ala)-di-trans,octa-cis-undecaprenyl diphosphate = [GlcNAc-(1-&gt;4)-Mur2Ac(oyl-L-Ala-gamma-D-Glu-L-Lys-D-Ala-D-Ala)](n+1)-di-trans,octa-cis-undecaprenyl diphosphate + di-trans,octa-cis-undecaprenyl diphosphate + H(+)</text>
        <dbReference type="Rhea" id="RHEA:23708"/>
        <dbReference type="Rhea" id="RHEA-COMP:9602"/>
        <dbReference type="Rhea" id="RHEA-COMP:9603"/>
        <dbReference type="ChEBI" id="CHEBI:15378"/>
        <dbReference type="ChEBI" id="CHEBI:58405"/>
        <dbReference type="ChEBI" id="CHEBI:60033"/>
        <dbReference type="ChEBI" id="CHEBI:78435"/>
        <dbReference type="EC" id="2.4.99.28"/>
    </reaction>
</comment>
<evidence type="ECO:0000256" key="7">
    <source>
        <dbReference type="ARBA" id="ARBA00022679"/>
    </source>
</evidence>
<dbReference type="InterPro" id="IPR012338">
    <property type="entry name" value="Beta-lactam/transpept-like"/>
</dbReference>
<dbReference type="GO" id="GO:0030288">
    <property type="term" value="C:outer membrane-bounded periplasmic space"/>
    <property type="evidence" value="ECO:0007669"/>
    <property type="project" value="TreeGrafter"/>
</dbReference>
<feature type="domain" description="Glycosyl transferase family 51" evidence="13">
    <location>
        <begin position="58"/>
        <end position="212"/>
    </location>
</feature>
<protein>
    <recommendedName>
        <fullName evidence="10">peptidoglycan glycosyltransferase</fullName>
        <ecNumber evidence="10">2.4.99.28</ecNumber>
    </recommendedName>
</protein>
<dbReference type="Pfam" id="PF06832">
    <property type="entry name" value="BiPBP_C"/>
    <property type="match status" value="1"/>
</dbReference>
<dbReference type="GO" id="GO:0009252">
    <property type="term" value="P:peptidoglycan biosynthetic process"/>
    <property type="evidence" value="ECO:0007669"/>
    <property type="project" value="UniProtKB-UniPathway"/>
</dbReference>
<comment type="similarity">
    <text evidence="3">In the N-terminal section; belongs to the glycosyltransferase 51 family.</text>
</comment>
<dbReference type="EMBL" id="VJWA01000001">
    <property type="protein sequence ID" value="TRW16912.1"/>
    <property type="molecule type" value="Genomic_DNA"/>
</dbReference>
<keyword evidence="7" id="KW-0808">Transferase</keyword>
<dbReference type="AlphaFoldDB" id="A0A552UFB3"/>
<dbReference type="Pfam" id="PF00905">
    <property type="entry name" value="Transpeptidase"/>
    <property type="match status" value="1"/>
</dbReference>
<accession>A0A552UFB3</accession>
<keyword evidence="6" id="KW-0328">Glycosyltransferase</keyword>
<keyword evidence="8" id="KW-0378">Hydrolase</keyword>
<dbReference type="RefSeq" id="WP_143554456.1">
    <property type="nucleotide sequence ID" value="NZ_VJWA01000001.1"/>
</dbReference>
<dbReference type="GO" id="GO:0004180">
    <property type="term" value="F:carboxypeptidase activity"/>
    <property type="evidence" value="ECO:0007669"/>
    <property type="project" value="UniProtKB-KW"/>
</dbReference>
<evidence type="ECO:0000256" key="1">
    <source>
        <dbReference type="ARBA" id="ARBA00004752"/>
    </source>
</evidence>
<evidence type="ECO:0000256" key="11">
    <source>
        <dbReference type="ARBA" id="ARBA00049902"/>
    </source>
</evidence>
<dbReference type="InterPro" id="IPR001460">
    <property type="entry name" value="PCN-bd_Tpept"/>
</dbReference>
<dbReference type="OrthoDB" id="9766909at2"/>
<comment type="pathway">
    <text evidence="1">Cell wall biogenesis; peptidoglycan biosynthesis.</text>
</comment>
<comment type="similarity">
    <text evidence="2">In the C-terminal section; belongs to the transpeptidase family.</text>
</comment>
<comment type="caution">
    <text evidence="15">The sequence shown here is derived from an EMBL/GenBank/DDBJ whole genome shotgun (WGS) entry which is preliminary data.</text>
</comment>
<dbReference type="Proteomes" id="UP000317894">
    <property type="component" value="Unassembled WGS sequence"/>
</dbReference>
<feature type="domain" description="Penicillin-binding C-terminal" evidence="14">
    <location>
        <begin position="606"/>
        <end position="681"/>
    </location>
</feature>
<sequence length="691" mass="73445">MKRWAIAAGLAVAVILAIVTWPPALPDYPQVRAAWVSSEARLLARDGRVLEVVRADPKVRRLDWVPLTRIAAPLVDAAIAQEDRRFRDHGGVDWRALAGSVRDRLRGRPLRGASTITMQLAGLLDPVLGRSGSRGPLQKLRQMRAAWALQRRWSKDQILEAWLNLLPWRGDLVGVDAAARGLAGVPPSALDAAQSRILAALIPAPAASPARVAARACRGEGDCTALLATADRMLGPRAALVQPHLAPHLAARLLGPATREVRTTVDADVQAFATEALTRRLAELSTRNVRDGAVIVVDNESGDILAYVGSAGAASTSPQVDGAAAPRQAGSTLKPFLYGLAIERRLLTAASVLDDSPVDLDTASGLYIPQNYDRTFRGPVSVRSALGNSLNVPAVRTLLLVGVDAFRERLFDTGYRGISREGDYYGFSLALGSAEVTLVEQAAAYRSLARGGRWSPLRLTPVTVTERAVLDPTAAAIVADILSDPAARTATFGTANGFALPFPAAVKTGTSKALRDNWCIGFTDRFTVAVWVGNFEGDAMGAGVSGVSGGAPVWREIMAWLHRDAPASGLPAPGTVRHRVTFVPAIEPPRSELFMPGTELDTVRVAPAAAERPRLLSPANGAVIALDPDIPRDRQRVAIRVGGAAPGMRLDIDGRALPLTGALWPPLPGAHRITLRARDGKPLDTALVTVR</sequence>
<evidence type="ECO:0000256" key="10">
    <source>
        <dbReference type="ARBA" id="ARBA00044770"/>
    </source>
</evidence>
<evidence type="ECO:0000256" key="2">
    <source>
        <dbReference type="ARBA" id="ARBA00007090"/>
    </source>
</evidence>
<evidence type="ECO:0000256" key="9">
    <source>
        <dbReference type="ARBA" id="ARBA00023268"/>
    </source>
</evidence>
<dbReference type="InterPro" id="IPR036950">
    <property type="entry name" value="PBP_transglycosylase"/>
</dbReference>
<dbReference type="Gene3D" id="3.40.710.10">
    <property type="entry name" value="DD-peptidase/beta-lactamase superfamily"/>
    <property type="match status" value="1"/>
</dbReference>
<evidence type="ECO:0000259" key="14">
    <source>
        <dbReference type="Pfam" id="PF06832"/>
    </source>
</evidence>
<dbReference type="NCBIfam" id="TIGR02073">
    <property type="entry name" value="PBP_1c"/>
    <property type="match status" value="1"/>
</dbReference>
<dbReference type="GO" id="GO:0006508">
    <property type="term" value="P:proteolysis"/>
    <property type="evidence" value="ECO:0007669"/>
    <property type="project" value="UniProtKB-KW"/>
</dbReference>
<dbReference type="PANTHER" id="PTHR32282:SF15">
    <property type="entry name" value="PENICILLIN-BINDING PROTEIN 1C"/>
    <property type="match status" value="1"/>
</dbReference>
<organism evidence="15 16">
    <name type="scientific">Glacieibacterium frigidum</name>
    <dbReference type="NCBI Taxonomy" id="2593303"/>
    <lineage>
        <taxon>Bacteria</taxon>
        <taxon>Pseudomonadati</taxon>
        <taxon>Pseudomonadota</taxon>
        <taxon>Alphaproteobacteria</taxon>
        <taxon>Sphingomonadales</taxon>
        <taxon>Sphingosinicellaceae</taxon>
        <taxon>Glacieibacterium</taxon>
    </lineage>
</organism>
<evidence type="ECO:0000259" key="12">
    <source>
        <dbReference type="Pfam" id="PF00905"/>
    </source>
</evidence>
<reference evidence="15 16" key="1">
    <citation type="submission" date="2019-07" db="EMBL/GenBank/DDBJ databases">
        <title>Novel species isolated from glacier.</title>
        <authorList>
            <person name="Liu Q."/>
            <person name="Xin Y.-H."/>
        </authorList>
    </citation>
    <scope>NUCLEOTIDE SEQUENCE [LARGE SCALE GENOMIC DNA]</scope>
    <source>
        <strain evidence="15 16">LB1R16</strain>
    </source>
</reference>
<dbReference type="SUPFAM" id="SSF53955">
    <property type="entry name" value="Lysozyme-like"/>
    <property type="match status" value="1"/>
</dbReference>
<dbReference type="GO" id="GO:0008658">
    <property type="term" value="F:penicillin binding"/>
    <property type="evidence" value="ECO:0007669"/>
    <property type="project" value="InterPro"/>
</dbReference>
<feature type="domain" description="Penicillin-binding protein transpeptidase" evidence="12">
    <location>
        <begin position="292"/>
        <end position="524"/>
    </location>
</feature>
<dbReference type="SUPFAM" id="SSF56601">
    <property type="entry name" value="beta-lactamase/transpeptidase-like"/>
    <property type="match status" value="1"/>
</dbReference>
<keyword evidence="16" id="KW-1185">Reference proteome</keyword>
<dbReference type="InterPro" id="IPR050396">
    <property type="entry name" value="Glycosyltr_51/Transpeptidase"/>
</dbReference>
<evidence type="ECO:0000256" key="8">
    <source>
        <dbReference type="ARBA" id="ARBA00022801"/>
    </source>
</evidence>
<dbReference type="InterPro" id="IPR011815">
    <property type="entry name" value="PBP_1c"/>
</dbReference>
<evidence type="ECO:0000256" key="3">
    <source>
        <dbReference type="ARBA" id="ARBA00007739"/>
    </source>
</evidence>
<name>A0A552UFB3_9SPHN</name>